<keyword evidence="2" id="KW-1185">Reference proteome</keyword>
<gene>
    <name evidence="1" type="ORF">FA13DRAFT_1717276</name>
</gene>
<protein>
    <submittedName>
        <fullName evidence="1">Uncharacterized protein</fullName>
    </submittedName>
</protein>
<organism evidence="1 2">
    <name type="scientific">Coprinellus micaceus</name>
    <name type="common">Glistening ink-cap mushroom</name>
    <name type="synonym">Coprinus micaceus</name>
    <dbReference type="NCBI Taxonomy" id="71717"/>
    <lineage>
        <taxon>Eukaryota</taxon>
        <taxon>Fungi</taxon>
        <taxon>Dikarya</taxon>
        <taxon>Basidiomycota</taxon>
        <taxon>Agaricomycotina</taxon>
        <taxon>Agaricomycetes</taxon>
        <taxon>Agaricomycetidae</taxon>
        <taxon>Agaricales</taxon>
        <taxon>Agaricineae</taxon>
        <taxon>Psathyrellaceae</taxon>
        <taxon>Coprinellus</taxon>
    </lineage>
</organism>
<reference evidence="1 2" key="1">
    <citation type="journal article" date="2019" name="Nat. Ecol. Evol.">
        <title>Megaphylogeny resolves global patterns of mushroom evolution.</title>
        <authorList>
            <person name="Varga T."/>
            <person name="Krizsan K."/>
            <person name="Foldi C."/>
            <person name="Dima B."/>
            <person name="Sanchez-Garcia M."/>
            <person name="Sanchez-Ramirez S."/>
            <person name="Szollosi G.J."/>
            <person name="Szarkandi J.G."/>
            <person name="Papp V."/>
            <person name="Albert L."/>
            <person name="Andreopoulos W."/>
            <person name="Angelini C."/>
            <person name="Antonin V."/>
            <person name="Barry K.W."/>
            <person name="Bougher N.L."/>
            <person name="Buchanan P."/>
            <person name="Buyck B."/>
            <person name="Bense V."/>
            <person name="Catcheside P."/>
            <person name="Chovatia M."/>
            <person name="Cooper J."/>
            <person name="Damon W."/>
            <person name="Desjardin D."/>
            <person name="Finy P."/>
            <person name="Geml J."/>
            <person name="Haridas S."/>
            <person name="Hughes K."/>
            <person name="Justo A."/>
            <person name="Karasinski D."/>
            <person name="Kautmanova I."/>
            <person name="Kiss B."/>
            <person name="Kocsube S."/>
            <person name="Kotiranta H."/>
            <person name="LaButti K.M."/>
            <person name="Lechner B.E."/>
            <person name="Liimatainen K."/>
            <person name="Lipzen A."/>
            <person name="Lukacs Z."/>
            <person name="Mihaltcheva S."/>
            <person name="Morgado L.N."/>
            <person name="Niskanen T."/>
            <person name="Noordeloos M.E."/>
            <person name="Ohm R.A."/>
            <person name="Ortiz-Santana B."/>
            <person name="Ovrebo C."/>
            <person name="Racz N."/>
            <person name="Riley R."/>
            <person name="Savchenko A."/>
            <person name="Shiryaev A."/>
            <person name="Soop K."/>
            <person name="Spirin V."/>
            <person name="Szebenyi C."/>
            <person name="Tomsovsky M."/>
            <person name="Tulloss R.E."/>
            <person name="Uehling J."/>
            <person name="Grigoriev I.V."/>
            <person name="Vagvolgyi C."/>
            <person name="Papp T."/>
            <person name="Martin F.M."/>
            <person name="Miettinen O."/>
            <person name="Hibbett D.S."/>
            <person name="Nagy L.G."/>
        </authorList>
    </citation>
    <scope>NUCLEOTIDE SEQUENCE [LARGE SCALE GENOMIC DNA]</scope>
    <source>
        <strain evidence="1 2">FP101781</strain>
    </source>
</reference>
<proteinExistence type="predicted"/>
<evidence type="ECO:0000313" key="2">
    <source>
        <dbReference type="Proteomes" id="UP000298030"/>
    </source>
</evidence>
<comment type="caution">
    <text evidence="1">The sequence shown here is derived from an EMBL/GenBank/DDBJ whole genome shotgun (WGS) entry which is preliminary data.</text>
</comment>
<dbReference type="EMBL" id="QPFP01000123">
    <property type="protein sequence ID" value="TEB21083.1"/>
    <property type="molecule type" value="Genomic_DNA"/>
</dbReference>
<evidence type="ECO:0000313" key="1">
    <source>
        <dbReference type="EMBL" id="TEB21083.1"/>
    </source>
</evidence>
<dbReference type="Proteomes" id="UP000298030">
    <property type="component" value="Unassembled WGS sequence"/>
</dbReference>
<dbReference type="AlphaFoldDB" id="A0A4Y7SGS2"/>
<sequence length="110" mass="12320">MRRGNADKVSQLLTGAKKMSPQGLAALVNYVVREQDYNTVSQRLNDLDTALIPGMLKDPEYAVAHQARDFLMDLAVILQAINDAPRTEAVEAYRNNCLKLMVERWTGVTK</sequence>
<name>A0A4Y7SGS2_COPMI</name>
<accession>A0A4Y7SGS2</accession>